<evidence type="ECO:0000313" key="2">
    <source>
        <dbReference type="Proteomes" id="UP001162992"/>
    </source>
</evidence>
<proteinExistence type="predicted"/>
<keyword evidence="2" id="KW-1185">Reference proteome</keyword>
<accession>A0ACC2DE64</accession>
<reference evidence="2" key="1">
    <citation type="journal article" date="2024" name="Proc. Natl. Acad. Sci. U.S.A.">
        <title>Extraordinary preservation of gene collinearity over three hundred million years revealed in homosporous lycophytes.</title>
        <authorList>
            <person name="Li C."/>
            <person name="Wickell D."/>
            <person name="Kuo L.Y."/>
            <person name="Chen X."/>
            <person name="Nie B."/>
            <person name="Liao X."/>
            <person name="Peng D."/>
            <person name="Ji J."/>
            <person name="Jenkins J."/>
            <person name="Williams M."/>
            <person name="Shu S."/>
            <person name="Plott C."/>
            <person name="Barry K."/>
            <person name="Rajasekar S."/>
            <person name="Grimwood J."/>
            <person name="Han X."/>
            <person name="Sun S."/>
            <person name="Hou Z."/>
            <person name="He W."/>
            <person name="Dai G."/>
            <person name="Sun C."/>
            <person name="Schmutz J."/>
            <person name="Leebens-Mack J.H."/>
            <person name="Li F.W."/>
            <person name="Wang L."/>
        </authorList>
    </citation>
    <scope>NUCLEOTIDE SEQUENCE [LARGE SCALE GENOMIC DNA]</scope>
    <source>
        <strain evidence="2">cv. PW_Plant_1</strain>
    </source>
</reference>
<name>A0ACC2DE64_DIPCM</name>
<protein>
    <submittedName>
        <fullName evidence="1">Uncharacterized protein</fullName>
    </submittedName>
</protein>
<gene>
    <name evidence="1" type="ORF">O6H91_06G060900</name>
</gene>
<dbReference type="Proteomes" id="UP001162992">
    <property type="component" value="Chromosome 6"/>
</dbReference>
<sequence length="349" mass="36503">MTSNGGGAEEESGSSSSRPKLSLQPRGASADSAPPADAAAATATAKSTKPSPFGAARPREQVIAEREGKNETEVLKEQAQKEWKPNIVLTDAQHEEKKAAEAELAFAQSEFEKESDPAKLDGLREEINLKEKRLEELLACFEKMAVQTAQSGGTRRSHEKVSGVSATTLSENSNGSGNFISRGRGRGGERSSYGNTWGATKGRLGQSQCYTCGEVGHYSRDCPMSGGSISGSRAGYSGAVGGRGGGNQTCYSCGYQGHFSRDCPYVASQYPGQAGYGASQYPGQAGYVASQYPGQAGYGVYYADFQGHPYNAYNGGVYGGSQAGGHTGGHGNYNSYPSGGANYSGRGDY</sequence>
<dbReference type="EMBL" id="CM055097">
    <property type="protein sequence ID" value="KAJ7552585.1"/>
    <property type="molecule type" value="Genomic_DNA"/>
</dbReference>
<comment type="caution">
    <text evidence="1">The sequence shown here is derived from an EMBL/GenBank/DDBJ whole genome shotgun (WGS) entry which is preliminary data.</text>
</comment>
<organism evidence="1 2">
    <name type="scientific">Diphasiastrum complanatum</name>
    <name type="common">Issler's clubmoss</name>
    <name type="synonym">Lycopodium complanatum</name>
    <dbReference type="NCBI Taxonomy" id="34168"/>
    <lineage>
        <taxon>Eukaryota</taxon>
        <taxon>Viridiplantae</taxon>
        <taxon>Streptophyta</taxon>
        <taxon>Embryophyta</taxon>
        <taxon>Tracheophyta</taxon>
        <taxon>Lycopodiopsida</taxon>
        <taxon>Lycopodiales</taxon>
        <taxon>Lycopodiaceae</taxon>
        <taxon>Lycopodioideae</taxon>
        <taxon>Diphasiastrum</taxon>
    </lineage>
</organism>
<evidence type="ECO:0000313" key="1">
    <source>
        <dbReference type="EMBL" id="KAJ7552585.1"/>
    </source>
</evidence>